<organism evidence="1 2">
    <name type="scientific">Kosakonia quasisacchari</name>
    <dbReference type="NCBI Taxonomy" id="2529380"/>
    <lineage>
        <taxon>Bacteria</taxon>
        <taxon>Pseudomonadati</taxon>
        <taxon>Pseudomonadota</taxon>
        <taxon>Gammaproteobacteria</taxon>
        <taxon>Enterobacterales</taxon>
        <taxon>Enterobacteriaceae</taxon>
        <taxon>Kosakonia</taxon>
    </lineage>
</organism>
<dbReference type="RefSeq" id="WP_131406227.1">
    <property type="nucleotide sequence ID" value="NZ_CATKPI010000033.1"/>
</dbReference>
<proteinExistence type="predicted"/>
<dbReference type="Proteomes" id="UP000291793">
    <property type="component" value="Unassembled WGS sequence"/>
</dbReference>
<evidence type="ECO:0000313" key="1">
    <source>
        <dbReference type="EMBL" id="TCC14882.1"/>
    </source>
</evidence>
<accession>A0A4R0HYY6</accession>
<gene>
    <name evidence="1" type="ORF">E0L21_01080</name>
</gene>
<sequence length="65" mass="7514">MKKMLYSLFASPDRLLQVMSHNEIQDAIEDGERIVVDADGNTSVNIHCQRVQEDFKRHVDTLKRA</sequence>
<keyword evidence="2" id="KW-1185">Reference proteome</keyword>
<comment type="caution">
    <text evidence="1">The sequence shown here is derived from an EMBL/GenBank/DDBJ whole genome shotgun (WGS) entry which is preliminary data.</text>
</comment>
<dbReference type="EMBL" id="SJOP01000001">
    <property type="protein sequence ID" value="TCC14882.1"/>
    <property type="molecule type" value="Genomic_DNA"/>
</dbReference>
<dbReference type="OrthoDB" id="6540387at2"/>
<name>A0A4R0HYY6_9ENTR</name>
<evidence type="ECO:0000313" key="2">
    <source>
        <dbReference type="Proteomes" id="UP000291793"/>
    </source>
</evidence>
<protein>
    <submittedName>
        <fullName evidence="1">Uncharacterized protein</fullName>
    </submittedName>
</protein>
<reference evidence="1 2" key="1">
    <citation type="submission" date="2019-02" db="EMBL/GenBank/DDBJ databases">
        <title>The draft genome of Kosakonia quasisacchari strain WCHKQ120001.</title>
        <authorList>
            <person name="Wang C."/>
            <person name="Feng Y."/>
            <person name="Zong Z."/>
        </authorList>
    </citation>
    <scope>NUCLEOTIDE SEQUENCE [LARGE SCALE GENOMIC DNA]</scope>
    <source>
        <strain evidence="1 2">WCHKQ120001</strain>
    </source>
</reference>
<dbReference type="AlphaFoldDB" id="A0A4R0HYY6"/>